<sequence>MSPEEYQRAVVEAIGGCHQLVGQIEASRARLQALAPFTGETLTALDADEWDGVYAFQMKFLLLQDLASRRLLRGFLALSGEDPRNFSMRQAIERAAQLGGLASAEEWMDLLIVRNMLAHDYPVDLDAFADWLSQAWDRLDTLILNVKTLIAALKGLLP</sequence>
<evidence type="ECO:0008006" key="3">
    <source>
        <dbReference type="Google" id="ProtNLM"/>
    </source>
</evidence>
<evidence type="ECO:0000313" key="1">
    <source>
        <dbReference type="EMBL" id="WCT74211.1"/>
    </source>
</evidence>
<reference evidence="1 2" key="1">
    <citation type="submission" date="2023-02" db="EMBL/GenBank/DDBJ databases">
        <title>Genome sequence of Sphingomonas naphthae.</title>
        <authorList>
            <person name="Kim S."/>
            <person name="Heo J."/>
            <person name="Kwon S.-W."/>
        </authorList>
    </citation>
    <scope>NUCLEOTIDE SEQUENCE [LARGE SCALE GENOMIC DNA]</scope>
    <source>
        <strain evidence="1 2">KACC 18716</strain>
    </source>
</reference>
<keyword evidence="2" id="KW-1185">Reference proteome</keyword>
<dbReference type="EMBL" id="CP117411">
    <property type="protein sequence ID" value="WCT74211.1"/>
    <property type="molecule type" value="Genomic_DNA"/>
</dbReference>
<dbReference type="SUPFAM" id="SSF81593">
    <property type="entry name" value="Nucleotidyltransferase substrate binding subunit/domain"/>
    <property type="match status" value="1"/>
</dbReference>
<dbReference type="Proteomes" id="UP001220395">
    <property type="component" value="Chromosome"/>
</dbReference>
<gene>
    <name evidence="1" type="ORF">PQ455_02985</name>
</gene>
<dbReference type="RefSeq" id="WP_273689073.1">
    <property type="nucleotide sequence ID" value="NZ_CP117411.1"/>
</dbReference>
<proteinExistence type="predicted"/>
<accession>A0ABY7TMI9</accession>
<evidence type="ECO:0000313" key="2">
    <source>
        <dbReference type="Proteomes" id="UP001220395"/>
    </source>
</evidence>
<dbReference type="Gene3D" id="1.20.120.330">
    <property type="entry name" value="Nucleotidyltransferases domain 2"/>
    <property type="match status" value="1"/>
</dbReference>
<organism evidence="1 2">
    <name type="scientific">Sphingomonas naphthae</name>
    <dbReference type="NCBI Taxonomy" id="1813468"/>
    <lineage>
        <taxon>Bacteria</taxon>
        <taxon>Pseudomonadati</taxon>
        <taxon>Pseudomonadota</taxon>
        <taxon>Alphaproteobacteria</taxon>
        <taxon>Sphingomonadales</taxon>
        <taxon>Sphingomonadaceae</taxon>
        <taxon>Sphingomonas</taxon>
    </lineage>
</organism>
<protein>
    <recommendedName>
        <fullName evidence="3">DUF86 domain-containing protein</fullName>
    </recommendedName>
</protein>
<name>A0ABY7TMI9_9SPHN</name>